<feature type="domain" description="Glycosyl hydrolase family 67 C-terminal" evidence="1">
    <location>
        <begin position="461"/>
        <end position="684"/>
    </location>
</feature>
<dbReference type="GO" id="GO:0005576">
    <property type="term" value="C:extracellular region"/>
    <property type="evidence" value="ECO:0007669"/>
    <property type="project" value="InterPro"/>
</dbReference>
<dbReference type="Pfam" id="PF07477">
    <property type="entry name" value="Glyco_hydro_67C"/>
    <property type="match status" value="1"/>
</dbReference>
<evidence type="ECO:0000313" key="4">
    <source>
        <dbReference type="EMBL" id="KAA8823792.1"/>
    </source>
</evidence>
<dbReference type="InterPro" id="IPR011099">
    <property type="entry name" value="Glyco_hydro_67_C"/>
</dbReference>
<dbReference type="Gene3D" id="3.20.20.80">
    <property type="entry name" value="Glycosidases"/>
    <property type="match status" value="1"/>
</dbReference>
<keyword evidence="6" id="KW-1185">Reference proteome</keyword>
<dbReference type="RefSeq" id="WP_150353735.1">
    <property type="nucleotide sequence ID" value="NZ_RZNZ01000018.1"/>
</dbReference>
<dbReference type="GO" id="GO:0033939">
    <property type="term" value="F:xylan alpha-1,2-glucuronosidase activity"/>
    <property type="evidence" value="ECO:0007669"/>
    <property type="project" value="TreeGrafter"/>
</dbReference>
<dbReference type="EMBL" id="RZNZ01000018">
    <property type="protein sequence ID" value="KAA8817020.1"/>
    <property type="molecule type" value="Genomic_DNA"/>
</dbReference>
<evidence type="ECO:0000259" key="1">
    <source>
        <dbReference type="Pfam" id="PF07477"/>
    </source>
</evidence>
<dbReference type="OrthoDB" id="339499at2"/>
<evidence type="ECO:0000259" key="2">
    <source>
        <dbReference type="Pfam" id="PF07488"/>
    </source>
</evidence>
<dbReference type="EMBL" id="RZOA01000006">
    <property type="protein sequence ID" value="KAA8823792.1"/>
    <property type="molecule type" value="Genomic_DNA"/>
</dbReference>
<evidence type="ECO:0000313" key="5">
    <source>
        <dbReference type="Proteomes" id="UP000345527"/>
    </source>
</evidence>
<dbReference type="Gene3D" id="3.90.1330.10">
    <property type="entry name" value="Alpha-glucuronidase, C-terminal domain"/>
    <property type="match status" value="1"/>
</dbReference>
<dbReference type="PANTHER" id="PTHR39207">
    <property type="entry name" value="ALPHA-GLUCURONIDASE A"/>
    <property type="match status" value="1"/>
</dbReference>
<name>A0A5J5E4G4_9BIFI</name>
<gene>
    <name evidence="4" type="ORF">EM848_04485</name>
    <name evidence="3" type="ORF">EMO90_10860</name>
</gene>
<dbReference type="AlphaFoldDB" id="A0A5J5E4G4"/>
<sequence>MADAMWLTEEAVDAAARGRVFCVDNAGAEDASSLRLRSEIVEFMKRPLVSDPSEADVVLRIGYADAGLDGGEAFRIRRAGTSAESIVIEGNTAVAALYGLYAWIRRTATGEGVPEGPEGYASVPQQAMRMIDHWDQVDGSVERGYAGESIFFGDLDSNDHTDFRDFPERPGRDPFRGDMARIESYARLLASVGINAIALNNVNVRGRAAELMVQPLLGRVARIARVFSGFGIKLFLAINFAAPKKLGGLDTADPLDPAVRAWWSGVIDGIYNAIPDFGGFLVKADAEGEPGPMQYGRDHKDGANMLAEPMARHGGAVIWRAFVYNCRQDWRDRTTDRAKAAFENFAPLDGQFADNVILQVKFGPMDFQVREPLTPLIGTLEHTNLMVEFQITAEYLGHQIDVNYVLPQWLRVANFDTAAPAELLGQAGDARVKAIVPRLSPNPSCSGYAGVANVGMDDNWTGNKLAQANLYGFGRMCWDGEATAESILDEWLALTFPQAGAAALEAIRGIMLTSNQTYENYCAPLGVGFMVVPGLHYGVSVNGYEYDRWGTYHFADRDGMGVDRTVATGSGYTAQYRPENAAMYEGLDTTPDELLLFFHHVPYGHVLHSGKTVIQHIYDTHFAGVEAVDGYIRAWDGVRGSIGEDDWANVAERLQRQRENAVAWRDQINTYFHRMSGVDDEHGRTIYA</sequence>
<dbReference type="Proteomes" id="UP000345527">
    <property type="component" value="Unassembled WGS sequence"/>
</dbReference>
<dbReference type="SUPFAM" id="SSF51445">
    <property type="entry name" value="(Trans)glycosidases"/>
    <property type="match status" value="1"/>
</dbReference>
<organism evidence="4 5">
    <name type="scientific">Bifidobacterium vespertilionis</name>
    <dbReference type="NCBI Taxonomy" id="2562524"/>
    <lineage>
        <taxon>Bacteria</taxon>
        <taxon>Bacillati</taxon>
        <taxon>Actinomycetota</taxon>
        <taxon>Actinomycetes</taxon>
        <taxon>Bifidobacteriales</taxon>
        <taxon>Bifidobacteriaceae</taxon>
        <taxon>Bifidobacterium</taxon>
    </lineage>
</organism>
<proteinExistence type="predicted"/>
<dbReference type="Pfam" id="PF07488">
    <property type="entry name" value="Glyco_hydro_67M"/>
    <property type="match status" value="1"/>
</dbReference>
<comment type="caution">
    <text evidence="4">The sequence shown here is derived from an EMBL/GenBank/DDBJ whole genome shotgun (WGS) entry which is preliminary data.</text>
</comment>
<dbReference type="Proteomes" id="UP000374630">
    <property type="component" value="Unassembled WGS sequence"/>
</dbReference>
<dbReference type="InterPro" id="IPR037054">
    <property type="entry name" value="A-glucoronidase_C_sf"/>
</dbReference>
<dbReference type="PANTHER" id="PTHR39207:SF1">
    <property type="entry name" value="ALPHA-GLUCURONIDASE A"/>
    <property type="match status" value="1"/>
</dbReference>
<accession>A0A5J5E4G4</accession>
<dbReference type="InterPro" id="IPR011100">
    <property type="entry name" value="Glyco_hydro_67_cat"/>
</dbReference>
<dbReference type="GO" id="GO:0045493">
    <property type="term" value="P:xylan catabolic process"/>
    <property type="evidence" value="ECO:0007669"/>
    <property type="project" value="InterPro"/>
</dbReference>
<feature type="domain" description="Glycosyl hydrolase family 67 catalytic" evidence="2">
    <location>
        <begin position="120"/>
        <end position="460"/>
    </location>
</feature>
<evidence type="ECO:0000313" key="6">
    <source>
        <dbReference type="Proteomes" id="UP000374630"/>
    </source>
</evidence>
<protein>
    <submittedName>
        <fullName evidence="4">Alpha-glucuronidase</fullName>
    </submittedName>
</protein>
<dbReference type="GO" id="GO:0046559">
    <property type="term" value="F:alpha-glucuronidase activity"/>
    <property type="evidence" value="ECO:0007669"/>
    <property type="project" value="InterPro"/>
</dbReference>
<dbReference type="InterPro" id="IPR017853">
    <property type="entry name" value="GH"/>
</dbReference>
<reference evidence="5 6" key="1">
    <citation type="journal article" date="2019" name="Syst. Appl. Microbiol.">
        <title>Characterization of Bifidobacterium species in feaces of the Egyptian fruit bat: Description of B. vespertilionis sp. nov. and B. rousetti sp. nov.</title>
        <authorList>
            <person name="Modesto M."/>
            <person name="Satti M."/>
            <person name="Watanabe K."/>
            <person name="Puglisi E."/>
            <person name="Morelli L."/>
            <person name="Huang C.-H."/>
            <person name="Liou J.-S."/>
            <person name="Miyashita M."/>
            <person name="Tamura T."/>
            <person name="Saito S."/>
            <person name="Mori K."/>
            <person name="Huang L."/>
            <person name="Sciavilla P."/>
            <person name="Sandri C."/>
            <person name="Spiezio C."/>
            <person name="Vitali F."/>
            <person name="Cavalieri D."/>
            <person name="Perpetuini G."/>
            <person name="Tofalo R."/>
            <person name="Bonetti A."/>
            <person name="Arita M."/>
            <person name="Mattarelli P."/>
        </authorList>
    </citation>
    <scope>NUCLEOTIDE SEQUENCE [LARGE SCALE GENOMIC DNA]</scope>
    <source>
        <strain evidence="3 6">RST16</strain>
        <strain evidence="4 5">RST8</strain>
    </source>
</reference>
<evidence type="ECO:0000313" key="3">
    <source>
        <dbReference type="EMBL" id="KAA8817020.1"/>
    </source>
</evidence>